<feature type="domain" description="C2H2-type" evidence="8">
    <location>
        <begin position="22"/>
        <end position="49"/>
    </location>
</feature>
<keyword evidence="4 7" id="KW-0863">Zinc-finger</keyword>
<dbReference type="SMART" id="SM00355">
    <property type="entry name" value="ZnF_C2H2"/>
    <property type="match status" value="2"/>
</dbReference>
<evidence type="ECO:0000313" key="10">
    <source>
        <dbReference type="Proteomes" id="UP000054815"/>
    </source>
</evidence>
<gene>
    <name evidence="9" type="primary">ZNF792</name>
    <name evidence="9" type="ORF">T4E_9178</name>
</gene>
<dbReference type="EMBL" id="JYDU01000048">
    <property type="protein sequence ID" value="KRX96048.1"/>
    <property type="molecule type" value="Genomic_DNA"/>
</dbReference>
<dbReference type="InterPro" id="IPR013087">
    <property type="entry name" value="Znf_C2H2_type"/>
</dbReference>
<dbReference type="PANTHER" id="PTHR24394:SF44">
    <property type="entry name" value="ZINC FINGER PROTEIN 271-LIKE"/>
    <property type="match status" value="1"/>
</dbReference>
<evidence type="ECO:0000256" key="3">
    <source>
        <dbReference type="ARBA" id="ARBA00022737"/>
    </source>
</evidence>
<dbReference type="GO" id="GO:0005634">
    <property type="term" value="C:nucleus"/>
    <property type="evidence" value="ECO:0007669"/>
    <property type="project" value="UniProtKB-SubCell"/>
</dbReference>
<dbReference type="AlphaFoldDB" id="A0A0V0Y7T5"/>
<reference evidence="9 10" key="1">
    <citation type="submission" date="2015-01" db="EMBL/GenBank/DDBJ databases">
        <title>Evolution of Trichinella species and genotypes.</title>
        <authorList>
            <person name="Korhonen P.K."/>
            <person name="Edoardo P."/>
            <person name="Giuseppe L.R."/>
            <person name="Gasser R.B."/>
        </authorList>
    </citation>
    <scope>NUCLEOTIDE SEQUENCE [LARGE SCALE GENOMIC DNA]</scope>
    <source>
        <strain evidence="9">ISS141</strain>
    </source>
</reference>
<comment type="subcellular location">
    <subcellularLocation>
        <location evidence="1">Nucleus</location>
    </subcellularLocation>
</comment>
<evidence type="ECO:0000256" key="5">
    <source>
        <dbReference type="ARBA" id="ARBA00022833"/>
    </source>
</evidence>
<dbReference type="PANTHER" id="PTHR24394">
    <property type="entry name" value="ZINC FINGER PROTEIN"/>
    <property type="match status" value="1"/>
</dbReference>
<dbReference type="Proteomes" id="UP000054815">
    <property type="component" value="Unassembled WGS sequence"/>
</dbReference>
<sequence length="188" mass="22620">MFNLSRVQYNDHINIHLGIRPFRCKKCNKCYNNRGAYHNHMRIHGNERLYICPLCKSDFLWEASLKWHLNVHKNKGEITAQMARQMYEGTMNVVRLKKKQLKITAQQKKENHTSHPIKKTTITVKKIQLIVNYREEMQSKTAMIMKTQKMTNTGWMKRMQSILIQRNVFLNWQMDRLIPSIFYTFFII</sequence>
<evidence type="ECO:0000256" key="2">
    <source>
        <dbReference type="ARBA" id="ARBA00022723"/>
    </source>
</evidence>
<keyword evidence="2" id="KW-0479">Metal-binding</keyword>
<dbReference type="InterPro" id="IPR036236">
    <property type="entry name" value="Znf_C2H2_sf"/>
</dbReference>
<name>A0A0V0Y7T5_TRIPS</name>
<keyword evidence="3" id="KW-0677">Repeat</keyword>
<evidence type="ECO:0000259" key="8">
    <source>
        <dbReference type="PROSITE" id="PS50157"/>
    </source>
</evidence>
<dbReference type="FunFam" id="3.30.160.60:FF:000446">
    <property type="entry name" value="Zinc finger protein"/>
    <property type="match status" value="1"/>
</dbReference>
<protein>
    <submittedName>
        <fullName evidence="9">Zinc finger protein</fullName>
    </submittedName>
</protein>
<feature type="domain" description="C2H2-type" evidence="8">
    <location>
        <begin position="50"/>
        <end position="77"/>
    </location>
</feature>
<dbReference type="GO" id="GO:0000122">
    <property type="term" value="P:negative regulation of transcription by RNA polymerase II"/>
    <property type="evidence" value="ECO:0007669"/>
    <property type="project" value="UniProtKB-ARBA"/>
</dbReference>
<proteinExistence type="predicted"/>
<evidence type="ECO:0000256" key="7">
    <source>
        <dbReference type="PROSITE-ProRule" id="PRU00042"/>
    </source>
</evidence>
<keyword evidence="5" id="KW-0862">Zinc</keyword>
<keyword evidence="6" id="KW-0539">Nucleus</keyword>
<accession>A0A0V0Y7T5</accession>
<dbReference type="GO" id="GO:0000981">
    <property type="term" value="F:DNA-binding transcription factor activity, RNA polymerase II-specific"/>
    <property type="evidence" value="ECO:0007669"/>
    <property type="project" value="TreeGrafter"/>
</dbReference>
<organism evidence="9 10">
    <name type="scientific">Trichinella pseudospiralis</name>
    <name type="common">Parasitic roundworm</name>
    <dbReference type="NCBI Taxonomy" id="6337"/>
    <lineage>
        <taxon>Eukaryota</taxon>
        <taxon>Metazoa</taxon>
        <taxon>Ecdysozoa</taxon>
        <taxon>Nematoda</taxon>
        <taxon>Enoplea</taxon>
        <taxon>Dorylaimia</taxon>
        <taxon>Trichinellida</taxon>
        <taxon>Trichinellidae</taxon>
        <taxon>Trichinella</taxon>
    </lineage>
</organism>
<evidence type="ECO:0000256" key="1">
    <source>
        <dbReference type="ARBA" id="ARBA00004123"/>
    </source>
</evidence>
<dbReference type="SUPFAM" id="SSF57667">
    <property type="entry name" value="beta-beta-alpha zinc fingers"/>
    <property type="match status" value="1"/>
</dbReference>
<dbReference type="GO" id="GO:0008270">
    <property type="term" value="F:zinc ion binding"/>
    <property type="evidence" value="ECO:0007669"/>
    <property type="project" value="UniProtKB-KW"/>
</dbReference>
<dbReference type="Gene3D" id="3.30.160.60">
    <property type="entry name" value="Classic Zinc Finger"/>
    <property type="match status" value="2"/>
</dbReference>
<evidence type="ECO:0000256" key="6">
    <source>
        <dbReference type="ARBA" id="ARBA00023242"/>
    </source>
</evidence>
<dbReference type="PROSITE" id="PS50157">
    <property type="entry name" value="ZINC_FINGER_C2H2_2"/>
    <property type="match status" value="2"/>
</dbReference>
<evidence type="ECO:0000256" key="4">
    <source>
        <dbReference type="ARBA" id="ARBA00022771"/>
    </source>
</evidence>
<evidence type="ECO:0000313" key="9">
    <source>
        <dbReference type="EMBL" id="KRX96048.1"/>
    </source>
</evidence>
<dbReference type="PROSITE" id="PS00028">
    <property type="entry name" value="ZINC_FINGER_C2H2_1"/>
    <property type="match status" value="2"/>
</dbReference>
<dbReference type="STRING" id="6337.A0A0V0Y7T5"/>
<comment type="caution">
    <text evidence="9">The sequence shown here is derived from an EMBL/GenBank/DDBJ whole genome shotgun (WGS) entry which is preliminary data.</text>
</comment>